<evidence type="ECO:0000313" key="2">
    <source>
        <dbReference type="Proteomes" id="UP000663879"/>
    </source>
</evidence>
<keyword evidence="2" id="KW-1185">Reference proteome</keyword>
<dbReference type="AlphaFoldDB" id="A0A814LDJ4"/>
<proteinExistence type="predicted"/>
<gene>
    <name evidence="1" type="ORF">OXX778_LOCUS19400</name>
</gene>
<dbReference type="OrthoDB" id="10029846at2759"/>
<reference evidence="1" key="1">
    <citation type="submission" date="2021-02" db="EMBL/GenBank/DDBJ databases">
        <authorList>
            <person name="Nowell W R."/>
        </authorList>
    </citation>
    <scope>NUCLEOTIDE SEQUENCE</scope>
    <source>
        <strain evidence="1">Ploen Becks lab</strain>
    </source>
</reference>
<evidence type="ECO:0008006" key="3">
    <source>
        <dbReference type="Google" id="ProtNLM"/>
    </source>
</evidence>
<accession>A0A814LDJ4</accession>
<sequence length="258" mass="30577">MMQIFTIHAQLKNMQESVTVPCVYVLTQKRDKKSYLEIFNILKKLSFNANIQLNPNSVMADFEKASGQAIFRRAVRLGLKPFYNKDNYRTFINLLGSVTLFPLENIPDSLEFIKTRMPNDMKCHQLLEYFENTWIKDIKPEVCNHYNSDLDLVDLRDESFNYLENVQNMESIEKMRLAKKDEQERVDRAIAIRISAISEQDIKDEVKRLWSLKGLNKQRISKLDREAARLSLIKKIKEEENKKKDLDFLNRYRNNPNY</sequence>
<dbReference type="Proteomes" id="UP000663879">
    <property type="component" value="Unassembled WGS sequence"/>
</dbReference>
<organism evidence="1 2">
    <name type="scientific">Brachionus calyciflorus</name>
    <dbReference type="NCBI Taxonomy" id="104777"/>
    <lineage>
        <taxon>Eukaryota</taxon>
        <taxon>Metazoa</taxon>
        <taxon>Spiralia</taxon>
        <taxon>Gnathifera</taxon>
        <taxon>Rotifera</taxon>
        <taxon>Eurotatoria</taxon>
        <taxon>Monogononta</taxon>
        <taxon>Pseudotrocha</taxon>
        <taxon>Ploima</taxon>
        <taxon>Brachionidae</taxon>
        <taxon>Brachionus</taxon>
    </lineage>
</organism>
<comment type="caution">
    <text evidence="1">The sequence shown here is derived from an EMBL/GenBank/DDBJ whole genome shotgun (WGS) entry which is preliminary data.</text>
</comment>
<name>A0A814LDJ4_9BILA</name>
<evidence type="ECO:0000313" key="1">
    <source>
        <dbReference type="EMBL" id="CAF1063712.1"/>
    </source>
</evidence>
<protein>
    <recommendedName>
        <fullName evidence="3">MULE transposase domain-containing protein</fullName>
    </recommendedName>
</protein>
<dbReference type="EMBL" id="CAJNOC010005842">
    <property type="protein sequence ID" value="CAF1063712.1"/>
    <property type="molecule type" value="Genomic_DNA"/>
</dbReference>